<sequence>MPATSKMVRAVYVASVVCWLGQNVASGFMSSAPGIEANPNRIRSLNTAAYSSKKNDNFDSNNTEPELVTKEMFQRDMLADPTVHRKKKKGSSQYRTLDNRDALPFLVKVVTPDPYTNREQMKLSARKASDKKIKKSRRNKLVGMDAGDAIAASIYEQKGDGSLHKVLGEFQLDKTTNCGDVVQVGDHHFQVQKARCQYKYAGGNRFVMVRKILEVKEVSRAAVELSLHKQLNKTPSSSSSNNDESTSSFE</sequence>
<feature type="region of interest" description="Disordered" evidence="1">
    <location>
        <begin position="230"/>
        <end position="250"/>
    </location>
</feature>
<organism evidence="2">
    <name type="scientific">Helicotheca tamesis</name>
    <dbReference type="NCBI Taxonomy" id="374047"/>
    <lineage>
        <taxon>Eukaryota</taxon>
        <taxon>Sar</taxon>
        <taxon>Stramenopiles</taxon>
        <taxon>Ochrophyta</taxon>
        <taxon>Bacillariophyta</taxon>
        <taxon>Mediophyceae</taxon>
        <taxon>Lithodesmiophycidae</taxon>
        <taxon>Lithodesmiales</taxon>
        <taxon>Lithodesmiaceae</taxon>
        <taxon>Helicotheca</taxon>
    </lineage>
</organism>
<protein>
    <submittedName>
        <fullName evidence="2">Uncharacterized protein</fullName>
    </submittedName>
</protein>
<reference evidence="2" key="1">
    <citation type="submission" date="2021-01" db="EMBL/GenBank/DDBJ databases">
        <authorList>
            <person name="Corre E."/>
            <person name="Pelletier E."/>
            <person name="Niang G."/>
            <person name="Scheremetjew M."/>
            <person name="Finn R."/>
            <person name="Kale V."/>
            <person name="Holt S."/>
            <person name="Cochrane G."/>
            <person name="Meng A."/>
            <person name="Brown T."/>
            <person name="Cohen L."/>
        </authorList>
    </citation>
    <scope>NUCLEOTIDE SEQUENCE</scope>
    <source>
        <strain evidence="2">CCMP826</strain>
    </source>
</reference>
<dbReference type="AlphaFoldDB" id="A0A7S2IJ17"/>
<evidence type="ECO:0000256" key="1">
    <source>
        <dbReference type="SAM" id="MobiDB-lite"/>
    </source>
</evidence>
<feature type="compositionally biased region" description="Low complexity" evidence="1">
    <location>
        <begin position="236"/>
        <end position="250"/>
    </location>
</feature>
<accession>A0A7S2IJ17</accession>
<dbReference type="EMBL" id="HBGV01020100">
    <property type="protein sequence ID" value="CAD9520288.1"/>
    <property type="molecule type" value="Transcribed_RNA"/>
</dbReference>
<proteinExistence type="predicted"/>
<gene>
    <name evidence="2" type="ORF">HTAM1171_LOCUS12547</name>
</gene>
<evidence type="ECO:0000313" key="2">
    <source>
        <dbReference type="EMBL" id="CAD9520288.1"/>
    </source>
</evidence>
<name>A0A7S2IJ17_9STRA</name>